<feature type="region of interest" description="Disordered" evidence="1">
    <location>
        <begin position="1"/>
        <end position="67"/>
    </location>
</feature>
<reference evidence="2" key="1">
    <citation type="submission" date="2020-02" db="EMBL/GenBank/DDBJ databases">
        <authorList>
            <person name="Meier V. D."/>
        </authorList>
    </citation>
    <scope>NUCLEOTIDE SEQUENCE</scope>
    <source>
        <strain evidence="2">AVDCRST_MAG53</strain>
    </source>
</reference>
<evidence type="ECO:0000256" key="1">
    <source>
        <dbReference type="SAM" id="MobiDB-lite"/>
    </source>
</evidence>
<feature type="compositionally biased region" description="Basic residues" evidence="1">
    <location>
        <begin position="13"/>
        <end position="43"/>
    </location>
</feature>
<dbReference type="EMBL" id="CADCVR010000001">
    <property type="protein sequence ID" value="CAA9469987.1"/>
    <property type="molecule type" value="Genomic_DNA"/>
</dbReference>
<feature type="compositionally biased region" description="Basic and acidic residues" evidence="1">
    <location>
        <begin position="185"/>
        <end position="204"/>
    </location>
</feature>
<feature type="compositionally biased region" description="Basic residues" evidence="1">
    <location>
        <begin position="174"/>
        <end position="184"/>
    </location>
</feature>
<feature type="compositionally biased region" description="Basic and acidic residues" evidence="1">
    <location>
        <begin position="113"/>
        <end position="125"/>
    </location>
</feature>
<evidence type="ECO:0000313" key="2">
    <source>
        <dbReference type="EMBL" id="CAA9469987.1"/>
    </source>
</evidence>
<gene>
    <name evidence="2" type="ORF">AVDCRST_MAG53-1199</name>
</gene>
<feature type="non-terminal residue" evidence="2">
    <location>
        <position position="324"/>
    </location>
</feature>
<feature type="compositionally biased region" description="Basic residues" evidence="1">
    <location>
        <begin position="149"/>
        <end position="161"/>
    </location>
</feature>
<organism evidence="2">
    <name type="scientific">uncultured Solirubrobacteraceae bacterium</name>
    <dbReference type="NCBI Taxonomy" id="1162706"/>
    <lineage>
        <taxon>Bacteria</taxon>
        <taxon>Bacillati</taxon>
        <taxon>Actinomycetota</taxon>
        <taxon>Thermoleophilia</taxon>
        <taxon>Solirubrobacterales</taxon>
        <taxon>Solirubrobacteraceae</taxon>
        <taxon>environmental samples</taxon>
    </lineage>
</organism>
<feature type="compositionally biased region" description="Basic residues" evidence="1">
    <location>
        <begin position="240"/>
        <end position="249"/>
    </location>
</feature>
<proteinExistence type="predicted"/>
<dbReference type="AlphaFoldDB" id="A0A6J4RCA0"/>
<feature type="compositionally biased region" description="Basic and acidic residues" evidence="1">
    <location>
        <begin position="138"/>
        <end position="148"/>
    </location>
</feature>
<feature type="compositionally biased region" description="Basic and acidic residues" evidence="1">
    <location>
        <begin position="44"/>
        <end position="67"/>
    </location>
</feature>
<protein>
    <submittedName>
        <fullName evidence="2">Uncharacterized protein</fullName>
    </submittedName>
</protein>
<feature type="compositionally biased region" description="Basic and acidic residues" evidence="1">
    <location>
        <begin position="162"/>
        <end position="173"/>
    </location>
</feature>
<feature type="region of interest" description="Disordered" evidence="1">
    <location>
        <begin position="113"/>
        <end position="324"/>
    </location>
</feature>
<feature type="compositionally biased region" description="Basic residues" evidence="1">
    <location>
        <begin position="223"/>
        <end position="233"/>
    </location>
</feature>
<name>A0A6J4RCA0_9ACTN</name>
<sequence>VRHDLLTPAVRTPTHRPAHPLSRRPGRGRGRQRAGGHHRQRRERHPELRDRPRHGEPERRADELRLRVRPDAGLRRRHRARGGRQGHLDEVCLCQRRRARACDDLPLPDRREERRGHLAGRRPDLQDPQAAARLVARGHPEPRCVRRLHDGRRRPLGHRQRQPSDRAAAERLPVHRGLRPRRKSAGHERHGDLRVPDPLPDTHHAVSRAGPGPRGPEPDRDRARGRHRPHRRELHAGSPRAHRPLRRLHHADPRRGAGGRPEAARRPLDHDRRHGRPPLPRRSLEVRGPRQGLPRGFLPHLRRDEQRRYRQQRRPHREAPLLPV</sequence>
<feature type="non-terminal residue" evidence="2">
    <location>
        <position position="1"/>
    </location>
</feature>
<feature type="compositionally biased region" description="Basic and acidic residues" evidence="1">
    <location>
        <begin position="262"/>
        <end position="272"/>
    </location>
</feature>
<accession>A0A6J4RCA0</accession>